<dbReference type="SUPFAM" id="SSF51445">
    <property type="entry name" value="(Trans)glycosidases"/>
    <property type="match status" value="1"/>
</dbReference>
<accession>A0A0L0CHK4</accession>
<dbReference type="Proteomes" id="UP000037069">
    <property type="component" value="Unassembled WGS sequence"/>
</dbReference>
<dbReference type="OrthoDB" id="7953885at2759"/>
<dbReference type="GO" id="GO:0005975">
    <property type="term" value="P:carbohydrate metabolic process"/>
    <property type="evidence" value="ECO:0007669"/>
    <property type="project" value="InterPro"/>
</dbReference>
<dbReference type="SUPFAM" id="SSF54556">
    <property type="entry name" value="Chitinase insertion domain"/>
    <property type="match status" value="1"/>
</dbReference>
<dbReference type="PANTHER" id="PTHR11177">
    <property type="entry name" value="CHITINASE"/>
    <property type="match status" value="1"/>
</dbReference>
<reference evidence="3 4" key="1">
    <citation type="journal article" date="2015" name="Nat. Commun.">
        <title>Lucilia cuprina genome unlocks parasitic fly biology to underpin future interventions.</title>
        <authorList>
            <person name="Anstead C.A."/>
            <person name="Korhonen P.K."/>
            <person name="Young N.D."/>
            <person name="Hall R.S."/>
            <person name="Jex A.R."/>
            <person name="Murali S.C."/>
            <person name="Hughes D.S."/>
            <person name="Lee S.F."/>
            <person name="Perry T."/>
            <person name="Stroehlein A.J."/>
            <person name="Ansell B.R."/>
            <person name="Breugelmans B."/>
            <person name="Hofmann A."/>
            <person name="Qu J."/>
            <person name="Dugan S."/>
            <person name="Lee S.L."/>
            <person name="Chao H."/>
            <person name="Dinh H."/>
            <person name="Han Y."/>
            <person name="Doddapaneni H.V."/>
            <person name="Worley K.C."/>
            <person name="Muzny D.M."/>
            <person name="Ioannidis P."/>
            <person name="Waterhouse R.M."/>
            <person name="Zdobnov E.M."/>
            <person name="James P.J."/>
            <person name="Bagnall N.H."/>
            <person name="Kotze A.C."/>
            <person name="Gibbs R.A."/>
            <person name="Richards S."/>
            <person name="Batterham P."/>
            <person name="Gasser R.B."/>
        </authorList>
    </citation>
    <scope>NUCLEOTIDE SEQUENCE [LARGE SCALE GENOMIC DNA]</scope>
    <source>
        <strain evidence="3 4">LS</strain>
        <tissue evidence="3">Full body</tissue>
    </source>
</reference>
<dbReference type="EMBL" id="JRES01000387">
    <property type="protein sequence ID" value="KNC31731.1"/>
    <property type="molecule type" value="Genomic_DNA"/>
</dbReference>
<dbReference type="AlphaFoldDB" id="A0A0L0CHK4"/>
<evidence type="ECO:0000313" key="3">
    <source>
        <dbReference type="EMBL" id="KNC31731.1"/>
    </source>
</evidence>
<dbReference type="InterPro" id="IPR050314">
    <property type="entry name" value="Glycosyl_Hydrlase_18"/>
</dbReference>
<evidence type="ECO:0000259" key="2">
    <source>
        <dbReference type="PROSITE" id="PS51910"/>
    </source>
</evidence>
<dbReference type="GO" id="GO:0004568">
    <property type="term" value="F:chitinase activity"/>
    <property type="evidence" value="ECO:0007669"/>
    <property type="project" value="TreeGrafter"/>
</dbReference>
<dbReference type="Pfam" id="PF00704">
    <property type="entry name" value="Glyco_hydro_18"/>
    <property type="match status" value="1"/>
</dbReference>
<feature type="domain" description="GH18" evidence="2">
    <location>
        <begin position="25"/>
        <end position="433"/>
    </location>
</feature>
<dbReference type="SMART" id="SM00636">
    <property type="entry name" value="Glyco_18"/>
    <property type="match status" value="1"/>
</dbReference>
<dbReference type="PROSITE" id="PS51910">
    <property type="entry name" value="GH18_2"/>
    <property type="match status" value="1"/>
</dbReference>
<dbReference type="GO" id="GO:0008061">
    <property type="term" value="F:chitin binding"/>
    <property type="evidence" value="ECO:0007669"/>
    <property type="project" value="InterPro"/>
</dbReference>
<organism evidence="3 4">
    <name type="scientific">Lucilia cuprina</name>
    <name type="common">Green bottle fly</name>
    <name type="synonym">Australian sheep blowfly</name>
    <dbReference type="NCBI Taxonomy" id="7375"/>
    <lineage>
        <taxon>Eukaryota</taxon>
        <taxon>Metazoa</taxon>
        <taxon>Ecdysozoa</taxon>
        <taxon>Arthropoda</taxon>
        <taxon>Hexapoda</taxon>
        <taxon>Insecta</taxon>
        <taxon>Pterygota</taxon>
        <taxon>Neoptera</taxon>
        <taxon>Endopterygota</taxon>
        <taxon>Diptera</taxon>
        <taxon>Brachycera</taxon>
        <taxon>Muscomorpha</taxon>
        <taxon>Oestroidea</taxon>
        <taxon>Calliphoridae</taxon>
        <taxon>Luciliinae</taxon>
        <taxon>Lucilia</taxon>
    </lineage>
</organism>
<dbReference type="InterPro" id="IPR029070">
    <property type="entry name" value="Chitinase_insertion_sf"/>
</dbReference>
<name>A0A0L0CHK4_LUCCU</name>
<dbReference type="InterPro" id="IPR011583">
    <property type="entry name" value="Chitinase_II/V-like_cat"/>
</dbReference>
<dbReference type="PANTHER" id="PTHR11177:SF235">
    <property type="entry name" value="CHITINASE-LIKE PROTEIN IDGF1-RELATED"/>
    <property type="match status" value="1"/>
</dbReference>
<proteinExistence type="predicted"/>
<dbReference type="Gene3D" id="3.20.20.80">
    <property type="entry name" value="Glycosidases"/>
    <property type="match status" value="1"/>
</dbReference>
<sequence length="435" mass="49880">MKKLQDFVGVAVILLGTFLKWSQAIKLVCYYDMSSASRVGRAKFTSQDMEFALNFCTHVIYSYVTITPDKLVLTAQMPEKQQELANMKNFKNKYPNVKFLLSISGENNDKTIKSFLQLLEDRQATKILIKSLMDVLIKYKFDGLSLDFPLPTVLPTEPVRIKIWKYFINLFKIHHFDTDPKYMEHKDQLTILIQLLKAHFNERNLMLTLNVLPNVDSKKYFEIPEIINYLDFVILSAFDFFTPQRNPLEANFMSPTKALKSTTLQRNSDLSLGNIKDFYKFWHSQKVPRHKIVVGVAAYGRSWKMTKNSNSNGIPPVYYTDGPATAGPQTYTPGFLSYPEICEKLRDFQLKSVTDPKAKSGVYAFRPADSNGNFGIWISYENYITAGAKADYVRNHNLGGVALIDLSLDDIHGECNCEKFPILKSIRLRLTKIFS</sequence>
<keyword evidence="1" id="KW-0732">Signal</keyword>
<dbReference type="Gene3D" id="3.10.50.10">
    <property type="match status" value="1"/>
</dbReference>
<evidence type="ECO:0000256" key="1">
    <source>
        <dbReference type="ARBA" id="ARBA00022729"/>
    </source>
</evidence>
<dbReference type="GO" id="GO:0005576">
    <property type="term" value="C:extracellular region"/>
    <property type="evidence" value="ECO:0007669"/>
    <property type="project" value="TreeGrafter"/>
</dbReference>
<protein>
    <submittedName>
        <fullName evidence="3">Chitinase-like protein Idgf3</fullName>
    </submittedName>
</protein>
<evidence type="ECO:0000313" key="4">
    <source>
        <dbReference type="Proteomes" id="UP000037069"/>
    </source>
</evidence>
<dbReference type="InterPro" id="IPR017853">
    <property type="entry name" value="GH"/>
</dbReference>
<gene>
    <name evidence="3" type="ORF">FF38_06441</name>
</gene>
<dbReference type="OMA" id="AFWEANH"/>
<keyword evidence="4" id="KW-1185">Reference proteome</keyword>
<dbReference type="InterPro" id="IPR001223">
    <property type="entry name" value="Glyco_hydro18_cat"/>
</dbReference>
<comment type="caution">
    <text evidence="3">The sequence shown here is derived from an EMBL/GenBank/DDBJ whole genome shotgun (WGS) entry which is preliminary data.</text>
</comment>
<dbReference type="GO" id="GO:0006032">
    <property type="term" value="P:chitin catabolic process"/>
    <property type="evidence" value="ECO:0007669"/>
    <property type="project" value="TreeGrafter"/>
</dbReference>